<name>A0ABR6ZIR6_9BURK</name>
<gene>
    <name evidence="1" type="ORF">H8L47_28455</name>
</gene>
<dbReference type="Proteomes" id="UP000646911">
    <property type="component" value="Unassembled WGS sequence"/>
</dbReference>
<proteinExistence type="predicted"/>
<accession>A0ABR6ZIR6</accession>
<dbReference type="EMBL" id="JACOFX010000037">
    <property type="protein sequence ID" value="MBC3911501.1"/>
    <property type="molecule type" value="Genomic_DNA"/>
</dbReference>
<dbReference type="Pfam" id="PF24806">
    <property type="entry name" value="DUF7706"/>
    <property type="match status" value="1"/>
</dbReference>
<evidence type="ECO:0000313" key="2">
    <source>
        <dbReference type="Proteomes" id="UP000646911"/>
    </source>
</evidence>
<comment type="caution">
    <text evidence="1">The sequence shown here is derived from an EMBL/GenBank/DDBJ whole genome shotgun (WGS) entry which is preliminary data.</text>
</comment>
<protein>
    <submittedName>
        <fullName evidence="1">Uncharacterized protein</fullName>
    </submittedName>
</protein>
<dbReference type="InterPro" id="IPR056123">
    <property type="entry name" value="DUF7706"/>
</dbReference>
<evidence type="ECO:0000313" key="1">
    <source>
        <dbReference type="EMBL" id="MBC3911501.1"/>
    </source>
</evidence>
<reference evidence="1 2" key="1">
    <citation type="submission" date="2020-08" db="EMBL/GenBank/DDBJ databases">
        <title>Novel species isolated from subtropical streams in China.</title>
        <authorList>
            <person name="Lu H."/>
        </authorList>
    </citation>
    <scope>NUCLEOTIDE SEQUENCE [LARGE SCALE GENOMIC DNA]</scope>
    <source>
        <strain evidence="1 2">NL8W</strain>
    </source>
</reference>
<sequence>MRTVKITSYMNEAQAQALAQFFKRIGFSEFKQLAVSIDEAYLMQEGALKVADALADNGFAPR</sequence>
<keyword evidence="2" id="KW-1185">Reference proteome</keyword>
<organism evidence="1 2">
    <name type="scientific">Undibacterium umbellatum</name>
    <dbReference type="NCBI Taxonomy" id="2762300"/>
    <lineage>
        <taxon>Bacteria</taxon>
        <taxon>Pseudomonadati</taxon>
        <taxon>Pseudomonadota</taxon>
        <taxon>Betaproteobacteria</taxon>
        <taxon>Burkholderiales</taxon>
        <taxon>Oxalobacteraceae</taxon>
        <taxon>Undibacterium</taxon>
    </lineage>
</organism>